<evidence type="ECO:0000313" key="7">
    <source>
        <dbReference type="Proteomes" id="UP001499993"/>
    </source>
</evidence>
<evidence type="ECO:0000256" key="2">
    <source>
        <dbReference type="ARBA" id="ARBA00023015"/>
    </source>
</evidence>
<gene>
    <name evidence="6" type="ORF">GCM10023224_01380</name>
</gene>
<keyword evidence="3" id="KW-0238">DNA-binding</keyword>
<dbReference type="Gene3D" id="3.40.50.1360">
    <property type="match status" value="1"/>
</dbReference>
<proteinExistence type="inferred from homology"/>
<evidence type="ECO:0000259" key="5">
    <source>
        <dbReference type="Pfam" id="PF04198"/>
    </source>
</evidence>
<dbReference type="Gene3D" id="1.10.10.10">
    <property type="entry name" value="Winged helix-like DNA-binding domain superfamily/Winged helix DNA-binding domain"/>
    <property type="match status" value="1"/>
</dbReference>
<evidence type="ECO:0000256" key="3">
    <source>
        <dbReference type="ARBA" id="ARBA00023125"/>
    </source>
</evidence>
<evidence type="ECO:0000256" key="1">
    <source>
        <dbReference type="ARBA" id="ARBA00010466"/>
    </source>
</evidence>
<comment type="similarity">
    <text evidence="1">Belongs to the SorC transcriptional regulatory family.</text>
</comment>
<sequence>MKAVATGGSDLSETESRALESGDDVAVQIAIARRYYHRDESKVAIAKAFGLSRFQVARLLQDARRDGLVRIEIGAPGSRDRELAAALQERLGLAKAVVVASAPSSPHMAVEYVGRALAEEVAAAVKAGDALGVAWSSTTVAMADALAQLRPCSVVQLAGAIYPPAGVPGSVEITRRLAQVARGDAHTIYAPLVVADAETAGGLLRQPEIDDVLKRARSLDLAVMSVGAWHPSASAVYDLLSPQEQEEIAAAGACGEISGRLFDTAGRIVAASLSERVIGVTAEELQAVPHRIVSSHGAFRAEATRAAVRAGLVHTLVVDSELAAALLETA</sequence>
<dbReference type="EMBL" id="BAABIK010000001">
    <property type="protein sequence ID" value="GAA4926347.1"/>
    <property type="molecule type" value="Genomic_DNA"/>
</dbReference>
<accession>A0ABP9G2W0</accession>
<dbReference type="Pfam" id="PF04198">
    <property type="entry name" value="Sugar-bind"/>
    <property type="match status" value="1"/>
</dbReference>
<evidence type="ECO:0000256" key="4">
    <source>
        <dbReference type="ARBA" id="ARBA00023163"/>
    </source>
</evidence>
<dbReference type="InterPro" id="IPR007324">
    <property type="entry name" value="Sugar-bd_dom_put"/>
</dbReference>
<name>A0ABP9G2W0_9ACTN</name>
<dbReference type="InterPro" id="IPR051054">
    <property type="entry name" value="SorC_transcr_regulators"/>
</dbReference>
<dbReference type="PANTHER" id="PTHR34294">
    <property type="entry name" value="TRANSCRIPTIONAL REGULATOR-RELATED"/>
    <property type="match status" value="1"/>
</dbReference>
<reference evidence="7" key="1">
    <citation type="journal article" date="2019" name="Int. J. Syst. Evol. Microbiol.">
        <title>The Global Catalogue of Microorganisms (GCM) 10K type strain sequencing project: providing services to taxonomists for standard genome sequencing and annotation.</title>
        <authorList>
            <consortium name="The Broad Institute Genomics Platform"/>
            <consortium name="The Broad Institute Genome Sequencing Center for Infectious Disease"/>
            <person name="Wu L."/>
            <person name="Ma J."/>
        </authorList>
    </citation>
    <scope>NUCLEOTIDE SEQUENCE [LARGE SCALE GENOMIC DNA]</scope>
    <source>
        <strain evidence="7">JCM 18123</strain>
    </source>
</reference>
<dbReference type="InterPro" id="IPR036388">
    <property type="entry name" value="WH-like_DNA-bd_sf"/>
</dbReference>
<protein>
    <submittedName>
        <fullName evidence="6">Sugar-binding domain-containing protein</fullName>
    </submittedName>
</protein>
<organism evidence="6 7">
    <name type="scientific">Streptomonospora halophila</name>
    <dbReference type="NCBI Taxonomy" id="427369"/>
    <lineage>
        <taxon>Bacteria</taxon>
        <taxon>Bacillati</taxon>
        <taxon>Actinomycetota</taxon>
        <taxon>Actinomycetes</taxon>
        <taxon>Streptosporangiales</taxon>
        <taxon>Nocardiopsidaceae</taxon>
        <taxon>Streptomonospora</taxon>
    </lineage>
</organism>
<dbReference type="Proteomes" id="UP001499993">
    <property type="component" value="Unassembled WGS sequence"/>
</dbReference>
<evidence type="ECO:0000313" key="6">
    <source>
        <dbReference type="EMBL" id="GAA4926347.1"/>
    </source>
</evidence>
<dbReference type="InterPro" id="IPR037171">
    <property type="entry name" value="NagB/RpiA_transferase-like"/>
</dbReference>
<keyword evidence="7" id="KW-1185">Reference proteome</keyword>
<keyword evidence="4" id="KW-0804">Transcription</keyword>
<feature type="domain" description="Sugar-binding" evidence="5">
    <location>
        <begin position="79"/>
        <end position="328"/>
    </location>
</feature>
<dbReference type="PANTHER" id="PTHR34294:SF1">
    <property type="entry name" value="TRANSCRIPTIONAL REGULATOR LSRR"/>
    <property type="match status" value="1"/>
</dbReference>
<comment type="caution">
    <text evidence="6">The sequence shown here is derived from an EMBL/GenBank/DDBJ whole genome shotgun (WGS) entry which is preliminary data.</text>
</comment>
<keyword evidence="2" id="KW-0805">Transcription regulation</keyword>
<dbReference type="SUPFAM" id="SSF100950">
    <property type="entry name" value="NagB/RpiA/CoA transferase-like"/>
    <property type="match status" value="1"/>
</dbReference>
<dbReference type="RefSeq" id="WP_345554984.1">
    <property type="nucleotide sequence ID" value="NZ_BAABIK010000001.1"/>
</dbReference>